<dbReference type="GO" id="GO:0005739">
    <property type="term" value="C:mitochondrion"/>
    <property type="evidence" value="ECO:0007669"/>
    <property type="project" value="UniProtKB-SubCell"/>
</dbReference>
<comment type="subcellular location">
    <subcellularLocation>
        <location evidence="1">Mitochondrion</location>
    </subcellularLocation>
</comment>
<keyword evidence="8" id="KW-0418">Kinase</keyword>
<evidence type="ECO:0000256" key="6">
    <source>
        <dbReference type="ARBA" id="ARBA00031849"/>
    </source>
</evidence>
<dbReference type="PANTHER" id="PTHR36091:SF1">
    <property type="entry name" value="ALTERED INHERITANCE OF MITOCHONDRIA PROTEIN 9, MITOCHONDRIAL"/>
    <property type="match status" value="1"/>
</dbReference>
<sequence>MLLLISPWKVITASRSRCALRALRPTIRISKTPSRAYCSQAPLAEQDCAKDEEYFRFTSGRWLWDEAPRMQERYRKFDVLALKTLAADSVGAQRCVSMRKMAEGGSNRIFRLTMDNQKTVIARIPYPNHGSLLHEVASEVATMDFAANVLKIPVPRVLAWDAQSDNAVGTEYILMEEASGTPLRKTWESLDLRPKSNIVDELVSISKKLLSVSFTRYGSLYFSDSSIPGCEAAGISGDLTCQELQDANDRYVIGPVTESSFWHAERREIDAVRGPWSTPADYVKAIATREIRWLSDFADPKTRRQVYGFGPNPAPSDLIALQQKLVAIADGLLPTDDRPLVRPTIWHWDLHAPNIFVEGNKITAIIDWQDCWVGPLLLHNLRPRILAFQGESMLRLPPDYPSMTDKEEKDRLCAQVEKSLLLWSFETPLKSHNPALKQIWTLPQRQMIRDAIAFAVNTWESGPVAFREVLIRIQRNWHLFRQDEECPFKFSQDELAAHREEGEGFNETADFWESISDLVTREGYVANEDYEQALEMFRQLREQGLEVLSDDEKDRFERATRWATR</sequence>
<dbReference type="Pfam" id="PF01636">
    <property type="entry name" value="APH"/>
    <property type="match status" value="1"/>
</dbReference>
<dbReference type="HOGENOM" id="CLU_019189_13_1_1"/>
<keyword evidence="9" id="KW-1185">Reference proteome</keyword>
<dbReference type="Gene3D" id="3.90.1200.10">
    <property type="match status" value="1"/>
</dbReference>
<evidence type="ECO:0000256" key="1">
    <source>
        <dbReference type="ARBA" id="ARBA00004173"/>
    </source>
</evidence>
<evidence type="ECO:0000259" key="7">
    <source>
        <dbReference type="Pfam" id="PF01636"/>
    </source>
</evidence>
<dbReference type="InterPro" id="IPR011009">
    <property type="entry name" value="Kinase-like_dom_sf"/>
</dbReference>
<keyword evidence="4" id="KW-0809">Transit peptide</keyword>
<dbReference type="Proteomes" id="UP000016931">
    <property type="component" value="Unassembled WGS sequence"/>
</dbReference>
<dbReference type="InterPro" id="IPR051035">
    <property type="entry name" value="Mito_inheritance_9"/>
</dbReference>
<dbReference type="GeneID" id="27902761"/>
<proteinExistence type="inferred from homology"/>
<organism evidence="8 9">
    <name type="scientific">Sphaerulina musiva (strain SO2202)</name>
    <name type="common">Poplar stem canker fungus</name>
    <name type="synonym">Septoria musiva</name>
    <dbReference type="NCBI Taxonomy" id="692275"/>
    <lineage>
        <taxon>Eukaryota</taxon>
        <taxon>Fungi</taxon>
        <taxon>Dikarya</taxon>
        <taxon>Ascomycota</taxon>
        <taxon>Pezizomycotina</taxon>
        <taxon>Dothideomycetes</taxon>
        <taxon>Dothideomycetidae</taxon>
        <taxon>Mycosphaerellales</taxon>
        <taxon>Mycosphaerellaceae</taxon>
        <taxon>Sphaerulina</taxon>
    </lineage>
</organism>
<dbReference type="Gene3D" id="3.30.200.20">
    <property type="entry name" value="Phosphorylase Kinase, domain 1"/>
    <property type="match status" value="1"/>
</dbReference>
<dbReference type="AlphaFoldDB" id="N1QEQ4"/>
<protein>
    <recommendedName>
        <fullName evidence="3">Altered inheritance of mitochondria protein 9, mitochondrial</fullName>
    </recommendedName>
    <alternativeName>
        <fullName evidence="6">Found in mitochondrial proteome protein 29</fullName>
    </alternativeName>
</protein>
<dbReference type="PANTHER" id="PTHR36091">
    <property type="entry name" value="ALTERED INHERITANCE OF MITOCHONDRIA PROTEIN 9, MITOCHONDRIAL"/>
    <property type="match status" value="1"/>
</dbReference>
<reference evidence="8 9" key="1">
    <citation type="journal article" date="2012" name="PLoS Pathog.">
        <title>Diverse lifestyles and strategies of plant pathogenesis encoded in the genomes of eighteen Dothideomycetes fungi.</title>
        <authorList>
            <person name="Ohm R.A."/>
            <person name="Feau N."/>
            <person name="Henrissat B."/>
            <person name="Schoch C.L."/>
            <person name="Horwitz B.A."/>
            <person name="Barry K.W."/>
            <person name="Condon B.J."/>
            <person name="Copeland A.C."/>
            <person name="Dhillon B."/>
            <person name="Glaser F."/>
            <person name="Hesse C.N."/>
            <person name="Kosti I."/>
            <person name="LaButti K."/>
            <person name="Lindquist E.A."/>
            <person name="Lucas S."/>
            <person name="Salamov A.A."/>
            <person name="Bradshaw R.E."/>
            <person name="Ciuffetti L."/>
            <person name="Hamelin R.C."/>
            <person name="Kema G.H.J."/>
            <person name="Lawrence C."/>
            <person name="Scott J.A."/>
            <person name="Spatafora J.W."/>
            <person name="Turgeon B.G."/>
            <person name="de Wit P.J.G.M."/>
            <person name="Zhong S."/>
            <person name="Goodwin S.B."/>
            <person name="Grigoriev I.V."/>
        </authorList>
    </citation>
    <scope>NUCLEOTIDE SEQUENCE [LARGE SCALE GENOMIC DNA]</scope>
    <source>
        <strain evidence="8 9">SO2202</strain>
    </source>
</reference>
<evidence type="ECO:0000256" key="4">
    <source>
        <dbReference type="ARBA" id="ARBA00022946"/>
    </source>
</evidence>
<evidence type="ECO:0000256" key="3">
    <source>
        <dbReference type="ARBA" id="ARBA00016197"/>
    </source>
</evidence>
<dbReference type="SUPFAM" id="SSF56112">
    <property type="entry name" value="Protein kinase-like (PK-like)"/>
    <property type="match status" value="1"/>
</dbReference>
<dbReference type="EMBL" id="KB456265">
    <property type="protein sequence ID" value="EMF11603.1"/>
    <property type="molecule type" value="Genomic_DNA"/>
</dbReference>
<comment type="similarity">
    <text evidence="2">Belongs to the AIM9 family.</text>
</comment>
<name>N1QEQ4_SPHMS</name>
<accession>N1QEQ4</accession>
<dbReference type="RefSeq" id="XP_016759724.1">
    <property type="nucleotide sequence ID" value="XM_016905624.1"/>
</dbReference>
<dbReference type="eggNOG" id="ENOG502QV1E">
    <property type="taxonomic scope" value="Eukaryota"/>
</dbReference>
<dbReference type="OMA" id="YAIPKPA"/>
<dbReference type="GO" id="GO:0016301">
    <property type="term" value="F:kinase activity"/>
    <property type="evidence" value="ECO:0007669"/>
    <property type="project" value="UniProtKB-KW"/>
</dbReference>
<dbReference type="STRING" id="692275.N1QEQ4"/>
<dbReference type="OrthoDB" id="2968323at2759"/>
<keyword evidence="5" id="KW-0496">Mitochondrion</keyword>
<gene>
    <name evidence="8" type="ORF">SEPMUDRAFT_149549</name>
</gene>
<evidence type="ECO:0000256" key="5">
    <source>
        <dbReference type="ARBA" id="ARBA00023128"/>
    </source>
</evidence>
<evidence type="ECO:0000256" key="2">
    <source>
        <dbReference type="ARBA" id="ARBA00005543"/>
    </source>
</evidence>
<evidence type="ECO:0000313" key="9">
    <source>
        <dbReference type="Proteomes" id="UP000016931"/>
    </source>
</evidence>
<dbReference type="InterPro" id="IPR002575">
    <property type="entry name" value="Aminoglycoside_PTrfase"/>
</dbReference>
<feature type="domain" description="Aminoglycoside phosphotransferase" evidence="7">
    <location>
        <begin position="100"/>
        <end position="377"/>
    </location>
</feature>
<keyword evidence="8" id="KW-0808">Transferase</keyword>
<evidence type="ECO:0000313" key="8">
    <source>
        <dbReference type="EMBL" id="EMF11603.1"/>
    </source>
</evidence>